<protein>
    <submittedName>
        <fullName evidence="9">Accessory gene regulator B</fullName>
    </submittedName>
</protein>
<sequence>MIQAIAAKIISIFEKNDVLEHEREIYQHGLELILSYMVGFTIQIIFCIFSGFWIETAMFIVFFESLRKYTGGYHAKTYWGCNVSYLFAYGIYYLFVINMEVPLLIIIITFIISSLFICVKAPVTHEHNPLSKIEMKQYKKRSILLICMFSLIFIGLIVYNEVYYALTLVIPIFMNAILMMLGLLFNERGDLD</sequence>
<feature type="transmembrane region" description="Helical" evidence="8">
    <location>
        <begin position="101"/>
        <end position="121"/>
    </location>
</feature>
<proteinExistence type="predicted"/>
<evidence type="ECO:0000313" key="10">
    <source>
        <dbReference type="Proteomes" id="UP001230220"/>
    </source>
</evidence>
<evidence type="ECO:0000256" key="1">
    <source>
        <dbReference type="ARBA" id="ARBA00022475"/>
    </source>
</evidence>
<evidence type="ECO:0000256" key="2">
    <source>
        <dbReference type="ARBA" id="ARBA00022654"/>
    </source>
</evidence>
<feature type="transmembrane region" description="Helical" evidence="8">
    <location>
        <begin position="165"/>
        <end position="185"/>
    </location>
</feature>
<dbReference type="EMBL" id="JAUSUR010000002">
    <property type="protein sequence ID" value="MDQ0360630.1"/>
    <property type="molecule type" value="Genomic_DNA"/>
</dbReference>
<dbReference type="InterPro" id="IPR006741">
    <property type="entry name" value="AgrB"/>
</dbReference>
<accession>A0ABU0E1F8</accession>
<keyword evidence="10" id="KW-1185">Reference proteome</keyword>
<keyword evidence="3" id="KW-0645">Protease</keyword>
<keyword evidence="1" id="KW-1003">Cell membrane</keyword>
<evidence type="ECO:0000256" key="7">
    <source>
        <dbReference type="ARBA" id="ARBA00023136"/>
    </source>
</evidence>
<keyword evidence="2" id="KW-0673">Quorum sensing</keyword>
<dbReference type="Proteomes" id="UP001230220">
    <property type="component" value="Unassembled WGS sequence"/>
</dbReference>
<dbReference type="Pfam" id="PF04647">
    <property type="entry name" value="AgrB"/>
    <property type="match status" value="1"/>
</dbReference>
<feature type="transmembrane region" description="Helical" evidence="8">
    <location>
        <begin position="75"/>
        <end position="95"/>
    </location>
</feature>
<dbReference type="SMART" id="SM00793">
    <property type="entry name" value="AgrB"/>
    <property type="match status" value="1"/>
</dbReference>
<comment type="caution">
    <text evidence="9">The sequence shown here is derived from an EMBL/GenBank/DDBJ whole genome shotgun (WGS) entry which is preliminary data.</text>
</comment>
<organism evidence="9 10">
    <name type="scientific">Breznakia pachnodae</name>
    <dbReference type="NCBI Taxonomy" id="265178"/>
    <lineage>
        <taxon>Bacteria</taxon>
        <taxon>Bacillati</taxon>
        <taxon>Bacillota</taxon>
        <taxon>Erysipelotrichia</taxon>
        <taxon>Erysipelotrichales</taxon>
        <taxon>Erysipelotrichaceae</taxon>
        <taxon>Breznakia</taxon>
    </lineage>
</organism>
<evidence type="ECO:0000256" key="6">
    <source>
        <dbReference type="ARBA" id="ARBA00022989"/>
    </source>
</evidence>
<name>A0ABU0E1F8_9FIRM</name>
<keyword evidence="5" id="KW-0378">Hydrolase</keyword>
<evidence type="ECO:0000256" key="5">
    <source>
        <dbReference type="ARBA" id="ARBA00022801"/>
    </source>
</evidence>
<reference evidence="9 10" key="1">
    <citation type="submission" date="2023-07" db="EMBL/GenBank/DDBJ databases">
        <title>Genomic Encyclopedia of Type Strains, Phase IV (KMG-IV): sequencing the most valuable type-strain genomes for metagenomic binning, comparative biology and taxonomic classification.</title>
        <authorList>
            <person name="Goeker M."/>
        </authorList>
    </citation>
    <scope>NUCLEOTIDE SEQUENCE [LARGE SCALE GENOMIC DNA]</scope>
    <source>
        <strain evidence="9 10">DSM 16784</strain>
    </source>
</reference>
<dbReference type="RefSeq" id="WP_307406685.1">
    <property type="nucleotide sequence ID" value="NZ_JAUSUR010000002.1"/>
</dbReference>
<evidence type="ECO:0000256" key="4">
    <source>
        <dbReference type="ARBA" id="ARBA00022692"/>
    </source>
</evidence>
<keyword evidence="6 8" id="KW-1133">Transmembrane helix</keyword>
<evidence type="ECO:0000256" key="8">
    <source>
        <dbReference type="SAM" id="Phobius"/>
    </source>
</evidence>
<evidence type="ECO:0000256" key="3">
    <source>
        <dbReference type="ARBA" id="ARBA00022670"/>
    </source>
</evidence>
<evidence type="ECO:0000313" key="9">
    <source>
        <dbReference type="EMBL" id="MDQ0360630.1"/>
    </source>
</evidence>
<keyword evidence="7 8" id="KW-0472">Membrane</keyword>
<feature type="transmembrane region" description="Helical" evidence="8">
    <location>
        <begin position="40"/>
        <end position="63"/>
    </location>
</feature>
<keyword evidence="4 8" id="KW-0812">Transmembrane</keyword>
<gene>
    <name evidence="9" type="ORF">J2S15_001375</name>
</gene>
<feature type="transmembrane region" description="Helical" evidence="8">
    <location>
        <begin position="142"/>
        <end position="159"/>
    </location>
</feature>